<protein>
    <submittedName>
        <fullName evidence="1">Uncharacterized protein</fullName>
    </submittedName>
</protein>
<dbReference type="Proteomes" id="UP000245626">
    <property type="component" value="Unassembled WGS sequence"/>
</dbReference>
<name>A0ACD0NY02_9BASI</name>
<sequence>MLPPRPSMQWGGRGKKIKPPSTSSSPSPAPNPISLPPLLLSLSLSPHRSSRSELNNNPLCQPFPFPLILKDLFLHTLPLLLPLFSSILSPILTRIEPSLLPDANRSKRTDRSDSPAPNSSPEQSICTIANLWLTPVVDPTPTPLCKLIPIIIPLRLPPSSPAPILLIFDSFFPSIFHSIPSTLASGHHLTPCSSSDPPFIIRNAA</sequence>
<dbReference type="EMBL" id="KZ819906">
    <property type="protein sequence ID" value="PWN50699.1"/>
    <property type="molecule type" value="Genomic_DNA"/>
</dbReference>
<evidence type="ECO:0000313" key="2">
    <source>
        <dbReference type="Proteomes" id="UP000245626"/>
    </source>
</evidence>
<organism evidence="1 2">
    <name type="scientific">Violaceomyces palustris</name>
    <dbReference type="NCBI Taxonomy" id="1673888"/>
    <lineage>
        <taxon>Eukaryota</taxon>
        <taxon>Fungi</taxon>
        <taxon>Dikarya</taxon>
        <taxon>Basidiomycota</taxon>
        <taxon>Ustilaginomycotina</taxon>
        <taxon>Ustilaginomycetes</taxon>
        <taxon>Violaceomycetales</taxon>
        <taxon>Violaceomycetaceae</taxon>
        <taxon>Violaceomyces</taxon>
    </lineage>
</organism>
<keyword evidence="2" id="KW-1185">Reference proteome</keyword>
<proteinExistence type="predicted"/>
<gene>
    <name evidence="1" type="ORF">IE53DRAFT_82479</name>
</gene>
<accession>A0ACD0NY02</accession>
<reference evidence="1 2" key="1">
    <citation type="journal article" date="2018" name="Mol. Biol. Evol.">
        <title>Broad Genomic Sampling Reveals a Smut Pathogenic Ancestry of the Fungal Clade Ustilaginomycotina.</title>
        <authorList>
            <person name="Kijpornyongpan T."/>
            <person name="Mondo S.J."/>
            <person name="Barry K."/>
            <person name="Sandor L."/>
            <person name="Lee J."/>
            <person name="Lipzen A."/>
            <person name="Pangilinan J."/>
            <person name="LaButti K."/>
            <person name="Hainaut M."/>
            <person name="Henrissat B."/>
            <person name="Grigoriev I.V."/>
            <person name="Spatafora J.W."/>
            <person name="Aime M.C."/>
        </authorList>
    </citation>
    <scope>NUCLEOTIDE SEQUENCE [LARGE SCALE GENOMIC DNA]</scope>
    <source>
        <strain evidence="1 2">SA 807</strain>
    </source>
</reference>
<evidence type="ECO:0000313" key="1">
    <source>
        <dbReference type="EMBL" id="PWN50699.1"/>
    </source>
</evidence>